<keyword evidence="4" id="KW-0346">Stress response</keyword>
<reference evidence="5" key="1">
    <citation type="journal article" date="2015" name="MBio">
        <title>Genome-Resolved Metagenomic Analysis Reveals Roles for Candidate Phyla and Other Microbial Community Members in Biogeochemical Transformations in Oil Reservoirs.</title>
        <authorList>
            <person name="Hu P."/>
            <person name="Tom L."/>
            <person name="Singh A."/>
            <person name="Thomas B.C."/>
            <person name="Baker B.J."/>
            <person name="Piceno Y.M."/>
            <person name="Andersen G.L."/>
            <person name="Banfield J.F."/>
        </authorList>
    </citation>
    <scope>NUCLEOTIDE SEQUENCE [LARGE SCALE GENOMIC DNA]</scope>
</reference>
<evidence type="ECO:0000259" key="3">
    <source>
        <dbReference type="PROSITE" id="PS01031"/>
    </source>
</evidence>
<dbReference type="EMBL" id="LGGO01000065">
    <property type="protein sequence ID" value="KUK77120.1"/>
    <property type="molecule type" value="Genomic_DNA"/>
</dbReference>
<protein>
    <submittedName>
        <fullName evidence="4">Molecular chaperone (Small heat shock protein)</fullName>
    </submittedName>
</protein>
<gene>
    <name evidence="4" type="ORF">XD93_0532</name>
</gene>
<comment type="caution">
    <text evidence="4">The sequence shown here is derived from an EMBL/GenBank/DDBJ whole genome shotgun (WGS) entry which is preliminary data.</text>
</comment>
<dbReference type="InterPro" id="IPR002068">
    <property type="entry name" value="A-crystallin/Hsp20_dom"/>
</dbReference>
<dbReference type="AlphaFoldDB" id="A0A101HHT3"/>
<name>A0A101HHT3_9BACT</name>
<accession>A0A101HHT3</accession>
<dbReference type="SUPFAM" id="SSF49764">
    <property type="entry name" value="HSP20-like chaperones"/>
    <property type="match status" value="1"/>
</dbReference>
<evidence type="ECO:0000256" key="2">
    <source>
        <dbReference type="RuleBase" id="RU003616"/>
    </source>
</evidence>
<sequence length="87" mass="10112">MKIVRRDTTNPNRDYYPIRSIFDEFFTPSIWEDFPAISSTPSANVWEEDDNVHVEMSMPGVKKEDIDITITKDTVSISGSRKEEEKK</sequence>
<evidence type="ECO:0000313" key="5">
    <source>
        <dbReference type="Proteomes" id="UP000053904"/>
    </source>
</evidence>
<dbReference type="InterPro" id="IPR008978">
    <property type="entry name" value="HSP20-like_chaperone"/>
</dbReference>
<feature type="non-terminal residue" evidence="4">
    <location>
        <position position="87"/>
    </location>
</feature>
<dbReference type="PROSITE" id="PS01031">
    <property type="entry name" value="SHSP"/>
    <property type="match status" value="1"/>
</dbReference>
<evidence type="ECO:0000313" key="4">
    <source>
        <dbReference type="EMBL" id="KUK77120.1"/>
    </source>
</evidence>
<dbReference type="Gene3D" id="2.60.40.790">
    <property type="match status" value="1"/>
</dbReference>
<dbReference type="Proteomes" id="UP000053904">
    <property type="component" value="Unassembled WGS sequence"/>
</dbReference>
<dbReference type="Pfam" id="PF00011">
    <property type="entry name" value="HSP20"/>
    <property type="match status" value="1"/>
</dbReference>
<dbReference type="CDD" id="cd06464">
    <property type="entry name" value="ACD_sHsps-like"/>
    <property type="match status" value="1"/>
</dbReference>
<comment type="similarity">
    <text evidence="1 2">Belongs to the small heat shock protein (HSP20) family.</text>
</comment>
<proteinExistence type="inferred from homology"/>
<feature type="domain" description="SHSP" evidence="3">
    <location>
        <begin position="34"/>
        <end position="87"/>
    </location>
</feature>
<organism evidence="4 5">
    <name type="scientific">candidate division WS6 bacterium 34_10</name>
    <dbReference type="NCBI Taxonomy" id="1641389"/>
    <lineage>
        <taxon>Bacteria</taxon>
        <taxon>Candidatus Dojkabacteria</taxon>
    </lineage>
</organism>
<evidence type="ECO:0000256" key="1">
    <source>
        <dbReference type="PROSITE-ProRule" id="PRU00285"/>
    </source>
</evidence>